<evidence type="ECO:0000313" key="3">
    <source>
        <dbReference type="Proteomes" id="UP001177670"/>
    </source>
</evidence>
<dbReference type="Proteomes" id="UP001177670">
    <property type="component" value="Unassembled WGS sequence"/>
</dbReference>
<feature type="compositionally biased region" description="Low complexity" evidence="1">
    <location>
        <begin position="56"/>
        <end position="68"/>
    </location>
</feature>
<feature type="compositionally biased region" description="Basic and acidic residues" evidence="1">
    <location>
        <begin position="25"/>
        <end position="34"/>
    </location>
</feature>
<evidence type="ECO:0000313" key="2">
    <source>
        <dbReference type="EMBL" id="KAK1127895.1"/>
    </source>
</evidence>
<proteinExistence type="predicted"/>
<protein>
    <submittedName>
        <fullName evidence="2">Uncharacterized protein</fullName>
    </submittedName>
</protein>
<gene>
    <name evidence="2" type="ORF">K0M31_003389</name>
</gene>
<accession>A0AA40FZJ1</accession>
<sequence length="74" mass="7987">MARDKEEGALDLPAPPPPVDAQRGGTEDEQRRSFATEYVHLSSRACAKRKEKARESGSNSSSSSGSKSTWLSCC</sequence>
<name>A0AA40FZJ1_9HYME</name>
<comment type="caution">
    <text evidence="2">The sequence shown here is derived from an EMBL/GenBank/DDBJ whole genome shotgun (WGS) entry which is preliminary data.</text>
</comment>
<dbReference type="EMBL" id="JAHYIQ010000011">
    <property type="protein sequence ID" value="KAK1127895.1"/>
    <property type="molecule type" value="Genomic_DNA"/>
</dbReference>
<keyword evidence="3" id="KW-1185">Reference proteome</keyword>
<reference evidence="2" key="1">
    <citation type="submission" date="2021-10" db="EMBL/GenBank/DDBJ databases">
        <title>Melipona bicolor Genome sequencing and assembly.</title>
        <authorList>
            <person name="Araujo N.S."/>
            <person name="Arias M.C."/>
        </authorList>
    </citation>
    <scope>NUCLEOTIDE SEQUENCE</scope>
    <source>
        <strain evidence="2">USP_2M_L1-L4_2017</strain>
        <tissue evidence="2">Whole body</tissue>
    </source>
</reference>
<dbReference type="AlphaFoldDB" id="A0AA40FZJ1"/>
<organism evidence="2 3">
    <name type="scientific">Melipona bicolor</name>
    <dbReference type="NCBI Taxonomy" id="60889"/>
    <lineage>
        <taxon>Eukaryota</taxon>
        <taxon>Metazoa</taxon>
        <taxon>Ecdysozoa</taxon>
        <taxon>Arthropoda</taxon>
        <taxon>Hexapoda</taxon>
        <taxon>Insecta</taxon>
        <taxon>Pterygota</taxon>
        <taxon>Neoptera</taxon>
        <taxon>Endopterygota</taxon>
        <taxon>Hymenoptera</taxon>
        <taxon>Apocrita</taxon>
        <taxon>Aculeata</taxon>
        <taxon>Apoidea</taxon>
        <taxon>Anthophila</taxon>
        <taxon>Apidae</taxon>
        <taxon>Melipona</taxon>
    </lineage>
</organism>
<feature type="region of interest" description="Disordered" evidence="1">
    <location>
        <begin position="1"/>
        <end position="74"/>
    </location>
</feature>
<evidence type="ECO:0000256" key="1">
    <source>
        <dbReference type="SAM" id="MobiDB-lite"/>
    </source>
</evidence>